<feature type="compositionally biased region" description="Polar residues" evidence="1">
    <location>
        <begin position="78"/>
        <end position="90"/>
    </location>
</feature>
<name>A0AAV2MM21_KNICA</name>
<protein>
    <submittedName>
        <fullName evidence="2">Uncharacterized protein</fullName>
    </submittedName>
</protein>
<accession>A0AAV2MM21</accession>
<feature type="region of interest" description="Disordered" evidence="1">
    <location>
        <begin position="1"/>
        <end position="141"/>
    </location>
</feature>
<evidence type="ECO:0000313" key="3">
    <source>
        <dbReference type="Proteomes" id="UP001497482"/>
    </source>
</evidence>
<feature type="compositionally biased region" description="Basic and acidic residues" evidence="1">
    <location>
        <begin position="91"/>
        <end position="104"/>
    </location>
</feature>
<keyword evidence="3" id="KW-1185">Reference proteome</keyword>
<organism evidence="2 3">
    <name type="scientific">Knipowitschia caucasica</name>
    <name type="common">Caucasian dwarf goby</name>
    <name type="synonym">Pomatoschistus caucasicus</name>
    <dbReference type="NCBI Taxonomy" id="637954"/>
    <lineage>
        <taxon>Eukaryota</taxon>
        <taxon>Metazoa</taxon>
        <taxon>Chordata</taxon>
        <taxon>Craniata</taxon>
        <taxon>Vertebrata</taxon>
        <taxon>Euteleostomi</taxon>
        <taxon>Actinopterygii</taxon>
        <taxon>Neopterygii</taxon>
        <taxon>Teleostei</taxon>
        <taxon>Neoteleostei</taxon>
        <taxon>Acanthomorphata</taxon>
        <taxon>Gobiaria</taxon>
        <taxon>Gobiiformes</taxon>
        <taxon>Gobioidei</taxon>
        <taxon>Gobiidae</taxon>
        <taxon>Gobiinae</taxon>
        <taxon>Knipowitschia</taxon>
    </lineage>
</organism>
<feature type="compositionally biased region" description="Polar residues" evidence="1">
    <location>
        <begin position="36"/>
        <end position="45"/>
    </location>
</feature>
<evidence type="ECO:0000313" key="2">
    <source>
        <dbReference type="EMBL" id="CAL1614287.1"/>
    </source>
</evidence>
<dbReference type="Proteomes" id="UP001497482">
    <property type="component" value="Chromosome 8"/>
</dbReference>
<dbReference type="EMBL" id="OZ035830">
    <property type="protein sequence ID" value="CAL1614287.1"/>
    <property type="molecule type" value="Genomic_DNA"/>
</dbReference>
<evidence type="ECO:0000256" key="1">
    <source>
        <dbReference type="SAM" id="MobiDB-lite"/>
    </source>
</evidence>
<gene>
    <name evidence="2" type="ORF">KC01_LOCUS40345</name>
</gene>
<proteinExistence type="predicted"/>
<reference evidence="2 3" key="1">
    <citation type="submission" date="2024-04" db="EMBL/GenBank/DDBJ databases">
        <authorList>
            <person name="Waldvogel A.-M."/>
            <person name="Schoenle A."/>
        </authorList>
    </citation>
    <scope>NUCLEOTIDE SEQUENCE [LARGE SCALE GENOMIC DNA]</scope>
</reference>
<dbReference type="AlphaFoldDB" id="A0AAV2MM21"/>
<sequence>MQGHLSQECLRILNLQGRKKEEPNLGRQPLPRAPNPQESKTSQQKGLGRLSKERLNPRSVTDLTTEGVEEEDQHAALQISSTEIPRNSATEGDKQDGCKERAQRSPDILAEAKPTAMVALSKGSNGGPESPNTELTAIGVA</sequence>